<dbReference type="GO" id="GO:0044780">
    <property type="term" value="P:bacterial-type flagellum assembly"/>
    <property type="evidence" value="ECO:0007669"/>
    <property type="project" value="InterPro"/>
</dbReference>
<keyword evidence="8 13" id="KW-0653">Protein transport</keyword>
<keyword evidence="15" id="KW-0282">Flagellum</keyword>
<dbReference type="EMBL" id="FTMC01000015">
    <property type="protein sequence ID" value="SIR14267.1"/>
    <property type="molecule type" value="Genomic_DNA"/>
</dbReference>
<comment type="similarity">
    <text evidence="2 13">Belongs to the type III secretion exporter family.</text>
</comment>
<dbReference type="Pfam" id="PF01312">
    <property type="entry name" value="Bac_export_2"/>
    <property type="match status" value="1"/>
</dbReference>
<dbReference type="PATRIC" id="fig|706570.3.peg.726"/>
<dbReference type="AlphaFoldDB" id="A0A0B2D7N6"/>
<evidence type="ECO:0000256" key="9">
    <source>
        <dbReference type="ARBA" id="ARBA00022989"/>
    </source>
</evidence>
<dbReference type="NCBIfam" id="TIGR00328">
    <property type="entry name" value="flhB"/>
    <property type="match status" value="1"/>
</dbReference>
<keyword evidence="4 13" id="KW-0813">Transport</keyword>
<evidence type="ECO:0000256" key="6">
    <source>
        <dbReference type="ARBA" id="ARBA00022692"/>
    </source>
</evidence>
<dbReference type="STRING" id="706570.PT85_00840"/>
<reference evidence="16 18" key="2">
    <citation type="submission" date="2017-01" db="EMBL/GenBank/DDBJ databases">
        <authorList>
            <person name="Mah S.A."/>
            <person name="Swanson W.J."/>
            <person name="Moy G.W."/>
            <person name="Vacquier V.D."/>
        </authorList>
    </citation>
    <scope>NUCLEOTIDE SEQUENCE [LARGE SCALE GENOMIC DNA]</scope>
    <source>
        <strain evidence="16 18">ATCC 29606</strain>
    </source>
</reference>
<dbReference type="FunFam" id="3.40.1690.10:FF:000001">
    <property type="entry name" value="Flagellar biosynthetic protein FlhB"/>
    <property type="match status" value="1"/>
</dbReference>
<sequence length="378" mass="41726">MAENENGADKSEQPTEKRLSDARKKGQIARSKELNTLVVMLAGAGGLMAFGASLGLGILDVMNGSFSVRRDSLYHTDSMVLLLLTAGEHALMSLLPLLILLLLASIVGPVMLGGFLFSTESLMPKFSRMNPLSGLKRMFSKTSLVELFKAIGKFLVVLAVALVVLNLYQDDILALAHQPLEAAILNTILIVGWCALWLSLGLIFIALIDVPYQIWDHTQKMMMTKQEVRDEYKDSEGKPEVKSRIRQLQREISQRRMMAEVPKADVIITNPTHFAVALKYDESQAGAPLLLAKGVDQIALKIREIGNEHKVTVVESPALARAVYYSTELEQEIPAGLYMAVAQVLAYVYQIRQHQAGQGKKPGPLPDLPIPDELRRDN</sequence>
<evidence type="ECO:0000256" key="11">
    <source>
        <dbReference type="ARBA" id="ARBA00023225"/>
    </source>
</evidence>
<evidence type="ECO:0000313" key="17">
    <source>
        <dbReference type="Proteomes" id="UP000030980"/>
    </source>
</evidence>
<name>A0A0B2D7N6_9PSED</name>
<dbReference type="EMBL" id="JTAK01000001">
    <property type="protein sequence ID" value="KHO66164.1"/>
    <property type="molecule type" value="Genomic_DNA"/>
</dbReference>
<dbReference type="PANTHER" id="PTHR30531">
    <property type="entry name" value="FLAGELLAR BIOSYNTHETIC PROTEIN FLHB"/>
    <property type="match status" value="1"/>
</dbReference>
<dbReference type="PRINTS" id="PR00950">
    <property type="entry name" value="TYPE3IMSPROT"/>
</dbReference>
<dbReference type="InterPro" id="IPR029025">
    <property type="entry name" value="T3SS_substrate_exporter_C"/>
</dbReference>
<keyword evidence="6" id="KW-0812">Transmembrane</keyword>
<dbReference type="Gene3D" id="3.40.1690.10">
    <property type="entry name" value="secretion proteins EscU"/>
    <property type="match status" value="1"/>
</dbReference>
<evidence type="ECO:0000313" key="16">
    <source>
        <dbReference type="EMBL" id="SIR14267.1"/>
    </source>
</evidence>
<protein>
    <recommendedName>
        <fullName evidence="3 13">Flagellar biosynthetic protein FlhB</fullName>
    </recommendedName>
</protein>
<organism evidence="15 17">
    <name type="scientific">Pseudomonas flexibilis</name>
    <dbReference type="NCBI Taxonomy" id="706570"/>
    <lineage>
        <taxon>Bacteria</taxon>
        <taxon>Pseudomonadati</taxon>
        <taxon>Pseudomonadota</taxon>
        <taxon>Gammaproteobacteria</taxon>
        <taxon>Pseudomonadales</taxon>
        <taxon>Pseudomonadaceae</taxon>
        <taxon>Pseudomonas</taxon>
    </lineage>
</organism>
<dbReference type="Proteomes" id="UP000186079">
    <property type="component" value="Unassembled WGS sequence"/>
</dbReference>
<dbReference type="GO" id="GO:0009306">
    <property type="term" value="P:protein secretion"/>
    <property type="evidence" value="ECO:0007669"/>
    <property type="project" value="InterPro"/>
</dbReference>
<evidence type="ECO:0000256" key="5">
    <source>
        <dbReference type="ARBA" id="ARBA00022475"/>
    </source>
</evidence>
<keyword evidence="15" id="KW-0966">Cell projection</keyword>
<feature type="compositionally biased region" description="Basic and acidic residues" evidence="14">
    <location>
        <begin position="7"/>
        <end position="24"/>
    </location>
</feature>
<dbReference type="PANTHER" id="PTHR30531:SF12">
    <property type="entry name" value="FLAGELLAR BIOSYNTHETIC PROTEIN FLHB"/>
    <property type="match status" value="1"/>
</dbReference>
<keyword evidence="15" id="KW-0969">Cilium</keyword>
<dbReference type="RefSeq" id="WP_027590860.1">
    <property type="nucleotide sequence ID" value="NZ_FMUP01000007.1"/>
</dbReference>
<evidence type="ECO:0000256" key="3">
    <source>
        <dbReference type="ARBA" id="ARBA00021622"/>
    </source>
</evidence>
<comment type="function">
    <text evidence="12 13">Required for formation of the rod structure in the basal body of the flagellar apparatus. Together with FliI and FliH, may constitute the export apparatus of flagellin.</text>
</comment>
<evidence type="ECO:0000256" key="4">
    <source>
        <dbReference type="ARBA" id="ARBA00022448"/>
    </source>
</evidence>
<dbReference type="Gene3D" id="6.10.250.2080">
    <property type="match status" value="1"/>
</dbReference>
<evidence type="ECO:0000256" key="8">
    <source>
        <dbReference type="ARBA" id="ARBA00022927"/>
    </source>
</evidence>
<reference evidence="15 17" key="1">
    <citation type="submission" date="2014-11" db="EMBL/GenBank/DDBJ databases">
        <title>Genome sequence of Pseudomonas tuomuerensis JCM 14085.</title>
        <authorList>
            <person name="Shin S.-K."/>
            <person name="Yi H."/>
        </authorList>
    </citation>
    <scope>NUCLEOTIDE SEQUENCE [LARGE SCALE GENOMIC DNA]</scope>
    <source>
        <strain evidence="15 17">JCM 14085</strain>
    </source>
</reference>
<accession>A0A0B3BZR3</accession>
<evidence type="ECO:0000256" key="2">
    <source>
        <dbReference type="ARBA" id="ARBA00010690"/>
    </source>
</evidence>
<dbReference type="Proteomes" id="UP000030980">
    <property type="component" value="Unassembled WGS sequence"/>
</dbReference>
<accession>A0A0B2D7N6</accession>
<keyword evidence="9" id="KW-1133">Transmembrane helix</keyword>
<keyword evidence="17" id="KW-1185">Reference proteome</keyword>
<keyword evidence="11 13" id="KW-1006">Bacterial flagellum protein export</keyword>
<dbReference type="SUPFAM" id="SSF160544">
    <property type="entry name" value="EscU C-terminal domain-like"/>
    <property type="match status" value="1"/>
</dbReference>
<comment type="subcellular location">
    <subcellularLocation>
        <location evidence="1">Cell membrane</location>
        <topology evidence="1">Multi-pass membrane protein</topology>
    </subcellularLocation>
</comment>
<gene>
    <name evidence="13" type="primary">flhB</name>
    <name evidence="15" type="ORF">PT85_00840</name>
    <name evidence="16" type="ORF">SAMN05421672_11578</name>
</gene>
<evidence type="ECO:0000313" key="15">
    <source>
        <dbReference type="EMBL" id="KHO66164.1"/>
    </source>
</evidence>
<dbReference type="InterPro" id="IPR006135">
    <property type="entry name" value="T3SS_substrate_exporter"/>
</dbReference>
<evidence type="ECO:0000256" key="10">
    <source>
        <dbReference type="ARBA" id="ARBA00023136"/>
    </source>
</evidence>
<evidence type="ECO:0000256" key="1">
    <source>
        <dbReference type="ARBA" id="ARBA00004651"/>
    </source>
</evidence>
<evidence type="ECO:0000256" key="7">
    <source>
        <dbReference type="ARBA" id="ARBA00022795"/>
    </source>
</evidence>
<dbReference type="GO" id="GO:0005886">
    <property type="term" value="C:plasma membrane"/>
    <property type="evidence" value="ECO:0007669"/>
    <property type="project" value="UniProtKB-SubCell"/>
</dbReference>
<evidence type="ECO:0000256" key="13">
    <source>
        <dbReference type="RuleBase" id="RU364091"/>
    </source>
</evidence>
<proteinExistence type="inferred from homology"/>
<keyword evidence="5 13" id="KW-1003">Cell membrane</keyword>
<evidence type="ECO:0000256" key="14">
    <source>
        <dbReference type="SAM" id="MobiDB-lite"/>
    </source>
</evidence>
<evidence type="ECO:0000256" key="12">
    <source>
        <dbReference type="ARBA" id="ARBA00025078"/>
    </source>
</evidence>
<keyword evidence="7 13" id="KW-1005">Bacterial flagellum biogenesis</keyword>
<dbReference type="OrthoDB" id="9807950at2"/>
<feature type="region of interest" description="Disordered" evidence="14">
    <location>
        <begin position="357"/>
        <end position="378"/>
    </location>
</feature>
<keyword evidence="10" id="KW-0472">Membrane</keyword>
<feature type="region of interest" description="Disordered" evidence="14">
    <location>
        <begin position="1"/>
        <end position="27"/>
    </location>
</feature>
<evidence type="ECO:0000313" key="18">
    <source>
        <dbReference type="Proteomes" id="UP000186079"/>
    </source>
</evidence>
<dbReference type="InterPro" id="IPR006136">
    <property type="entry name" value="FlhB"/>
</dbReference>